<name>A0ABQ6FF76_9RHOO</name>
<gene>
    <name evidence="2" type="ORF">GCM10007933_27410</name>
</gene>
<evidence type="ECO:0000313" key="3">
    <source>
        <dbReference type="Proteomes" id="UP001157167"/>
    </source>
</evidence>
<evidence type="ECO:0000313" key="2">
    <source>
        <dbReference type="EMBL" id="GLT23277.1"/>
    </source>
</evidence>
<proteinExistence type="predicted"/>
<dbReference type="Proteomes" id="UP001157167">
    <property type="component" value="Unassembled WGS sequence"/>
</dbReference>
<comment type="caution">
    <text evidence="2">The sequence shown here is derived from an EMBL/GenBank/DDBJ whole genome shotgun (WGS) entry which is preliminary data.</text>
</comment>
<accession>A0ABQ6FF76</accession>
<organism evidence="2 3">
    <name type="scientific">Zoogloea oryzae</name>
    <dbReference type="NCBI Taxonomy" id="310767"/>
    <lineage>
        <taxon>Bacteria</taxon>
        <taxon>Pseudomonadati</taxon>
        <taxon>Pseudomonadota</taxon>
        <taxon>Betaproteobacteria</taxon>
        <taxon>Rhodocyclales</taxon>
        <taxon>Zoogloeaceae</taxon>
        <taxon>Zoogloea</taxon>
    </lineage>
</organism>
<evidence type="ECO:0008006" key="4">
    <source>
        <dbReference type="Google" id="ProtNLM"/>
    </source>
</evidence>
<protein>
    <recommendedName>
        <fullName evidence="4">Transposase</fullName>
    </recommendedName>
</protein>
<dbReference type="EMBL" id="BSPX01000042">
    <property type="protein sequence ID" value="GLT23277.1"/>
    <property type="molecule type" value="Genomic_DNA"/>
</dbReference>
<reference evidence="3" key="1">
    <citation type="journal article" date="2019" name="Int. J. Syst. Evol. Microbiol.">
        <title>The Global Catalogue of Microorganisms (GCM) 10K type strain sequencing project: providing services to taxonomists for standard genome sequencing and annotation.</title>
        <authorList>
            <consortium name="The Broad Institute Genomics Platform"/>
            <consortium name="The Broad Institute Genome Sequencing Center for Infectious Disease"/>
            <person name="Wu L."/>
            <person name="Ma J."/>
        </authorList>
    </citation>
    <scope>NUCLEOTIDE SEQUENCE [LARGE SCALE GENOMIC DNA]</scope>
    <source>
        <strain evidence="3">NBRC 102407</strain>
    </source>
</reference>
<keyword evidence="3" id="KW-1185">Reference proteome</keyword>
<feature type="region of interest" description="Disordered" evidence="1">
    <location>
        <begin position="82"/>
        <end position="138"/>
    </location>
</feature>
<sequence length="153" mass="17170">MHAHLPVDEPEALVLATADEPVALVEVMDEFGKGHDGLQDADWMATEVRRQLRTVARDTVRANHEFTKNLLQIYDLRSALRKRNARPGLAGEPRSRPGRGARKPEIKSRKSDLGLSKKDVRLPKSDLGCPNPDLGHPSSDMQFFKVRLRMAQV</sequence>
<evidence type="ECO:0000256" key="1">
    <source>
        <dbReference type="SAM" id="MobiDB-lite"/>
    </source>
</evidence>
<feature type="compositionally biased region" description="Basic and acidic residues" evidence="1">
    <location>
        <begin position="102"/>
        <end position="124"/>
    </location>
</feature>